<organism evidence="3 6">
    <name type="scientific">Actinopolyspora erythraea</name>
    <dbReference type="NCBI Taxonomy" id="414996"/>
    <lineage>
        <taxon>Bacteria</taxon>
        <taxon>Bacillati</taxon>
        <taxon>Actinomycetota</taxon>
        <taxon>Actinomycetes</taxon>
        <taxon>Actinopolysporales</taxon>
        <taxon>Actinopolysporaceae</taxon>
        <taxon>Actinopolyspora</taxon>
    </lineage>
</organism>
<evidence type="ECO:0000313" key="3">
    <source>
        <dbReference type="EMBL" id="ASU77560.1"/>
    </source>
</evidence>
<dbReference type="Pfam" id="PF04149">
    <property type="entry name" value="DUF397"/>
    <property type="match status" value="1"/>
</dbReference>
<name>A0A099D328_9ACTN</name>
<feature type="region of interest" description="Disordered" evidence="1">
    <location>
        <begin position="1"/>
        <end position="20"/>
    </location>
</feature>
<proteinExistence type="predicted"/>
<keyword evidence="5" id="KW-1185">Reference proteome</keyword>
<sequence length="75" mass="8161">MSERSHTVHKPDLQGAHWFKSSRSQTQDACVEAALVPGFAGVRDTKNRDGGTLVFDSGQWASFLDSIKRGDNGPT</sequence>
<accession>A0A099D328</accession>
<evidence type="ECO:0000259" key="2">
    <source>
        <dbReference type="Pfam" id="PF04149"/>
    </source>
</evidence>
<dbReference type="OrthoDB" id="4299240at2"/>
<reference evidence="4 5" key="1">
    <citation type="journal article" date="2014" name="PLoS ONE">
        <title>Identification and Characterization of a New Erythromycin Biosynthetic Gene Cluster in Actinopolyspora erythraea YIM90600, a Novel Erythronolide-Producing Halophilic Actinomycete Isolated from Salt Field.</title>
        <authorList>
            <person name="Chen D."/>
            <person name="Feng J."/>
            <person name="Huang L."/>
            <person name="Zhang Q."/>
            <person name="Wu J."/>
            <person name="Zhu X."/>
            <person name="Duan Y."/>
            <person name="Xu Z."/>
        </authorList>
    </citation>
    <scope>NUCLEOTIDE SEQUENCE [LARGE SCALE GENOMIC DNA]</scope>
    <source>
        <strain evidence="4 5">YIM90600</strain>
    </source>
</reference>
<dbReference type="EMBL" id="JPMV01000032">
    <property type="protein sequence ID" value="KGI80444.1"/>
    <property type="molecule type" value="Genomic_DNA"/>
</dbReference>
<dbReference type="Proteomes" id="UP000215043">
    <property type="component" value="Chromosome"/>
</dbReference>
<gene>
    <name evidence="3" type="ORF">CDG81_03700</name>
    <name evidence="4" type="ORF">IL38_17260</name>
</gene>
<reference evidence="3 6" key="2">
    <citation type="submission" date="2017-08" db="EMBL/GenBank/DDBJ databases">
        <title>The complete genome sequence of moderately halophilic actinomycete Actinopolyspora erythraea YIM 90600, the producer of novel erythromycin, novel actinopolysporins A-C and tubercidin.</title>
        <authorList>
            <person name="Yin M."/>
            <person name="Tang S."/>
        </authorList>
    </citation>
    <scope>NUCLEOTIDE SEQUENCE [LARGE SCALE GENOMIC DNA]</scope>
    <source>
        <strain evidence="3 6">YIM 90600</strain>
    </source>
</reference>
<dbReference type="InterPro" id="IPR007278">
    <property type="entry name" value="DUF397"/>
</dbReference>
<feature type="domain" description="DUF397" evidence="2">
    <location>
        <begin position="16"/>
        <end position="68"/>
    </location>
</feature>
<dbReference type="AlphaFoldDB" id="A0A099D328"/>
<evidence type="ECO:0000313" key="6">
    <source>
        <dbReference type="Proteomes" id="UP000215043"/>
    </source>
</evidence>
<evidence type="ECO:0000313" key="5">
    <source>
        <dbReference type="Proteomes" id="UP000029737"/>
    </source>
</evidence>
<dbReference type="KEGG" id="aey:CDG81_03700"/>
<dbReference type="HOGENOM" id="CLU_131550_1_3_11"/>
<dbReference type="EMBL" id="CP022752">
    <property type="protein sequence ID" value="ASU77560.1"/>
    <property type="molecule type" value="Genomic_DNA"/>
</dbReference>
<dbReference type="Proteomes" id="UP000029737">
    <property type="component" value="Unassembled WGS sequence"/>
</dbReference>
<evidence type="ECO:0000256" key="1">
    <source>
        <dbReference type="SAM" id="MobiDB-lite"/>
    </source>
</evidence>
<protein>
    <submittedName>
        <fullName evidence="3">DUF397 domain-containing protein</fullName>
    </submittedName>
</protein>
<evidence type="ECO:0000313" key="4">
    <source>
        <dbReference type="EMBL" id="KGI80444.1"/>
    </source>
</evidence>
<feature type="compositionally biased region" description="Basic and acidic residues" evidence="1">
    <location>
        <begin position="1"/>
        <end position="12"/>
    </location>
</feature>